<evidence type="ECO:0000256" key="4">
    <source>
        <dbReference type="ARBA" id="ARBA00022676"/>
    </source>
</evidence>
<dbReference type="InterPro" id="IPR037919">
    <property type="entry name" value="OGT"/>
</dbReference>
<evidence type="ECO:0000256" key="8">
    <source>
        <dbReference type="PROSITE-ProRule" id="PRU00339"/>
    </source>
</evidence>
<feature type="domain" description="O-GlcNAc transferase C-terminal" evidence="11">
    <location>
        <begin position="702"/>
        <end position="929"/>
    </location>
</feature>
<dbReference type="EC" id="2.4.1.255" evidence="3"/>
<dbReference type="SUPFAM" id="SSF48452">
    <property type="entry name" value="TPR-like"/>
    <property type="match status" value="2"/>
</dbReference>
<protein>
    <recommendedName>
        <fullName evidence="3">protein O-GlcNAc transferase</fullName>
        <ecNumber evidence="3">2.4.1.255</ecNumber>
    </recommendedName>
</protein>
<dbReference type="AlphaFoldDB" id="L1JZ59"/>
<feature type="chain" id="PRO_5008772121" description="protein O-GlcNAc transferase" evidence="10">
    <location>
        <begin position="23"/>
        <end position="1178"/>
    </location>
</feature>
<evidence type="ECO:0000256" key="7">
    <source>
        <dbReference type="ARBA" id="ARBA00022803"/>
    </source>
</evidence>
<dbReference type="Gene3D" id="3.40.50.2000">
    <property type="entry name" value="Glycogen Phosphorylase B"/>
    <property type="match status" value="1"/>
</dbReference>
<gene>
    <name evidence="12" type="ORF">GUITHDRAFT_160947</name>
</gene>
<reference evidence="14" key="2">
    <citation type="submission" date="2012-11" db="EMBL/GenBank/DDBJ databases">
        <authorList>
            <person name="Kuo A."/>
            <person name="Curtis B.A."/>
            <person name="Tanifuji G."/>
            <person name="Burki F."/>
            <person name="Gruber A."/>
            <person name="Irimia M."/>
            <person name="Maruyama S."/>
            <person name="Arias M.C."/>
            <person name="Ball S.G."/>
            <person name="Gile G.H."/>
            <person name="Hirakawa Y."/>
            <person name="Hopkins J.F."/>
            <person name="Rensing S.A."/>
            <person name="Schmutz J."/>
            <person name="Symeonidi A."/>
            <person name="Elias M."/>
            <person name="Eveleigh R.J."/>
            <person name="Herman E.K."/>
            <person name="Klute M.J."/>
            <person name="Nakayama T."/>
            <person name="Obornik M."/>
            <person name="Reyes-Prieto A."/>
            <person name="Armbrust E.V."/>
            <person name="Aves S.J."/>
            <person name="Beiko R.G."/>
            <person name="Coutinho P."/>
            <person name="Dacks J.B."/>
            <person name="Durnford D.G."/>
            <person name="Fast N.M."/>
            <person name="Green B.R."/>
            <person name="Grisdale C."/>
            <person name="Hempe F."/>
            <person name="Henrissat B."/>
            <person name="Hoppner M.P."/>
            <person name="Ishida K.-I."/>
            <person name="Kim E."/>
            <person name="Koreny L."/>
            <person name="Kroth P.G."/>
            <person name="Liu Y."/>
            <person name="Malik S.-B."/>
            <person name="Maier U.G."/>
            <person name="McRose D."/>
            <person name="Mock T."/>
            <person name="Neilson J.A."/>
            <person name="Onodera N.T."/>
            <person name="Poole A.M."/>
            <person name="Pritham E.J."/>
            <person name="Richards T.A."/>
            <person name="Rocap G."/>
            <person name="Roy S.W."/>
            <person name="Sarai C."/>
            <person name="Schaack S."/>
            <person name="Shirato S."/>
            <person name="Slamovits C.H."/>
            <person name="Spencer D.F."/>
            <person name="Suzuki S."/>
            <person name="Worden A.Z."/>
            <person name="Zauner S."/>
            <person name="Barry K."/>
            <person name="Bell C."/>
            <person name="Bharti A.K."/>
            <person name="Crow J.A."/>
            <person name="Grimwood J."/>
            <person name="Kramer R."/>
            <person name="Lindquist E."/>
            <person name="Lucas S."/>
            <person name="Salamov A."/>
            <person name="McFadden G.I."/>
            <person name="Lane C.E."/>
            <person name="Keeling P.J."/>
            <person name="Gray M.W."/>
            <person name="Grigoriev I.V."/>
            <person name="Archibald J.M."/>
        </authorList>
    </citation>
    <scope>NUCLEOTIDE SEQUENCE</scope>
    <source>
        <strain evidence="14">CCMP2712</strain>
    </source>
</reference>
<keyword evidence="14" id="KW-1185">Reference proteome</keyword>
<dbReference type="PANTHER" id="PTHR44366">
    <property type="entry name" value="UDP-N-ACETYLGLUCOSAMINE--PEPTIDE N-ACETYLGLUCOSAMINYLTRANSFERASE 110 KDA SUBUNIT"/>
    <property type="match status" value="1"/>
</dbReference>
<dbReference type="PANTHER" id="PTHR44366:SF1">
    <property type="entry name" value="UDP-N-ACETYLGLUCOSAMINE--PEPTIDE N-ACETYLGLUCOSAMINYLTRANSFERASE 110 KDA SUBUNIT"/>
    <property type="match status" value="1"/>
</dbReference>
<dbReference type="Pfam" id="PF07719">
    <property type="entry name" value="TPR_2"/>
    <property type="match status" value="1"/>
</dbReference>
<evidence type="ECO:0000313" key="12">
    <source>
        <dbReference type="EMBL" id="EKX53846.1"/>
    </source>
</evidence>
<evidence type="ECO:0000256" key="3">
    <source>
        <dbReference type="ARBA" id="ARBA00011970"/>
    </source>
</evidence>
<dbReference type="InterPro" id="IPR013105">
    <property type="entry name" value="TPR_2"/>
</dbReference>
<keyword evidence="6" id="KW-0677">Repeat</keyword>
<reference evidence="12 14" key="1">
    <citation type="journal article" date="2012" name="Nature">
        <title>Algal genomes reveal evolutionary mosaicism and the fate of nucleomorphs.</title>
        <authorList>
            <consortium name="DOE Joint Genome Institute"/>
            <person name="Curtis B.A."/>
            <person name="Tanifuji G."/>
            <person name="Burki F."/>
            <person name="Gruber A."/>
            <person name="Irimia M."/>
            <person name="Maruyama S."/>
            <person name="Arias M.C."/>
            <person name="Ball S.G."/>
            <person name="Gile G.H."/>
            <person name="Hirakawa Y."/>
            <person name="Hopkins J.F."/>
            <person name="Kuo A."/>
            <person name="Rensing S.A."/>
            <person name="Schmutz J."/>
            <person name="Symeonidi A."/>
            <person name="Elias M."/>
            <person name="Eveleigh R.J."/>
            <person name="Herman E.K."/>
            <person name="Klute M.J."/>
            <person name="Nakayama T."/>
            <person name="Obornik M."/>
            <person name="Reyes-Prieto A."/>
            <person name="Armbrust E.V."/>
            <person name="Aves S.J."/>
            <person name="Beiko R.G."/>
            <person name="Coutinho P."/>
            <person name="Dacks J.B."/>
            <person name="Durnford D.G."/>
            <person name="Fast N.M."/>
            <person name="Green B.R."/>
            <person name="Grisdale C.J."/>
            <person name="Hempel F."/>
            <person name="Henrissat B."/>
            <person name="Hoppner M.P."/>
            <person name="Ishida K."/>
            <person name="Kim E."/>
            <person name="Koreny L."/>
            <person name="Kroth P.G."/>
            <person name="Liu Y."/>
            <person name="Malik S.B."/>
            <person name="Maier U.G."/>
            <person name="McRose D."/>
            <person name="Mock T."/>
            <person name="Neilson J.A."/>
            <person name="Onodera N.T."/>
            <person name="Poole A.M."/>
            <person name="Pritham E.J."/>
            <person name="Richards T.A."/>
            <person name="Rocap G."/>
            <person name="Roy S.W."/>
            <person name="Sarai C."/>
            <person name="Schaack S."/>
            <person name="Shirato S."/>
            <person name="Slamovits C.H."/>
            <person name="Spencer D.F."/>
            <person name="Suzuki S."/>
            <person name="Worden A.Z."/>
            <person name="Zauner S."/>
            <person name="Barry K."/>
            <person name="Bell C."/>
            <person name="Bharti A.K."/>
            <person name="Crow J.A."/>
            <person name="Grimwood J."/>
            <person name="Kramer R."/>
            <person name="Lindquist E."/>
            <person name="Lucas S."/>
            <person name="Salamov A."/>
            <person name="McFadden G.I."/>
            <person name="Lane C.E."/>
            <person name="Keeling P.J."/>
            <person name="Gray M.W."/>
            <person name="Grigoriev I.V."/>
            <person name="Archibald J.M."/>
        </authorList>
    </citation>
    <scope>NUCLEOTIDE SEQUENCE</scope>
    <source>
        <strain evidence="12 14">CCMP2712</strain>
    </source>
</reference>
<dbReference type="Pfam" id="PF13844">
    <property type="entry name" value="Glyco_transf_41"/>
    <property type="match status" value="2"/>
</dbReference>
<evidence type="ECO:0000259" key="11">
    <source>
        <dbReference type="Pfam" id="PF13844"/>
    </source>
</evidence>
<evidence type="ECO:0000256" key="5">
    <source>
        <dbReference type="ARBA" id="ARBA00022679"/>
    </source>
</evidence>
<dbReference type="Pfam" id="PF13181">
    <property type="entry name" value="TPR_8"/>
    <property type="match status" value="3"/>
</dbReference>
<feature type="repeat" description="TPR" evidence="8">
    <location>
        <begin position="507"/>
        <end position="540"/>
    </location>
</feature>
<dbReference type="HOGENOM" id="CLU_273372_0_0_1"/>
<dbReference type="PROSITE" id="PS50005">
    <property type="entry name" value="TPR"/>
    <property type="match status" value="3"/>
</dbReference>
<dbReference type="eggNOG" id="KOG4626">
    <property type="taxonomic scope" value="Eukaryota"/>
</dbReference>
<dbReference type="Proteomes" id="UP000011087">
    <property type="component" value="Unassembled WGS sequence"/>
</dbReference>
<name>L1JZ59_GUITC</name>
<organism evidence="12">
    <name type="scientific">Guillardia theta (strain CCMP2712)</name>
    <name type="common">Cryptophyte</name>
    <dbReference type="NCBI Taxonomy" id="905079"/>
    <lineage>
        <taxon>Eukaryota</taxon>
        <taxon>Cryptophyceae</taxon>
        <taxon>Pyrenomonadales</taxon>
        <taxon>Geminigeraceae</taxon>
        <taxon>Guillardia</taxon>
    </lineage>
</organism>
<dbReference type="SMART" id="SM00028">
    <property type="entry name" value="TPR"/>
    <property type="match status" value="6"/>
</dbReference>
<dbReference type="Pfam" id="PF13432">
    <property type="entry name" value="TPR_16"/>
    <property type="match status" value="1"/>
</dbReference>
<dbReference type="InterPro" id="IPR019734">
    <property type="entry name" value="TPR_rpt"/>
</dbReference>
<evidence type="ECO:0000313" key="13">
    <source>
        <dbReference type="EnsemblProtists" id="EKX53846"/>
    </source>
</evidence>
<dbReference type="EnsemblProtists" id="EKX53846">
    <property type="protein sequence ID" value="EKX53846"/>
    <property type="gene ID" value="GUITHDRAFT_160947"/>
</dbReference>
<feature type="domain" description="O-GlcNAc transferase C-terminal" evidence="11">
    <location>
        <begin position="986"/>
        <end position="1147"/>
    </location>
</feature>
<feature type="repeat" description="TPR" evidence="8">
    <location>
        <begin position="404"/>
        <end position="437"/>
    </location>
</feature>
<feature type="compositionally biased region" description="Basic residues" evidence="9">
    <location>
        <begin position="794"/>
        <end position="804"/>
    </location>
</feature>
<dbReference type="KEGG" id="gtt:GUITHDRAFT_160947"/>
<reference evidence="13" key="3">
    <citation type="submission" date="2016-03" db="UniProtKB">
        <authorList>
            <consortium name="EnsemblProtists"/>
        </authorList>
    </citation>
    <scope>IDENTIFICATION</scope>
</reference>
<comment type="similarity">
    <text evidence="2">Belongs to the glycosyltransferase 41 family. O-GlcNAc transferase subfamily.</text>
</comment>
<feature type="repeat" description="TPR" evidence="8">
    <location>
        <begin position="438"/>
        <end position="471"/>
    </location>
</feature>
<evidence type="ECO:0000313" key="14">
    <source>
        <dbReference type="Proteomes" id="UP000011087"/>
    </source>
</evidence>
<proteinExistence type="inferred from homology"/>
<dbReference type="InterPro" id="IPR011990">
    <property type="entry name" value="TPR-like_helical_dom_sf"/>
</dbReference>
<dbReference type="GO" id="GO:0006493">
    <property type="term" value="P:protein O-linked glycosylation"/>
    <property type="evidence" value="ECO:0007669"/>
    <property type="project" value="InterPro"/>
</dbReference>
<evidence type="ECO:0000256" key="1">
    <source>
        <dbReference type="ARBA" id="ARBA00004922"/>
    </source>
</evidence>
<dbReference type="PROSITE" id="PS50293">
    <property type="entry name" value="TPR_REGION"/>
    <property type="match status" value="1"/>
</dbReference>
<feature type="signal peptide" evidence="10">
    <location>
        <begin position="1"/>
        <end position="22"/>
    </location>
</feature>
<keyword evidence="4" id="KW-0328">Glycosyltransferase</keyword>
<evidence type="ECO:0000256" key="2">
    <source>
        <dbReference type="ARBA" id="ARBA00005386"/>
    </source>
</evidence>
<feature type="region of interest" description="Disordered" evidence="9">
    <location>
        <begin position="792"/>
        <end position="813"/>
    </location>
</feature>
<dbReference type="Gene3D" id="1.25.40.10">
    <property type="entry name" value="Tetratricopeptide repeat domain"/>
    <property type="match status" value="3"/>
</dbReference>
<dbReference type="PaxDb" id="55529-EKX53846"/>
<dbReference type="InterPro" id="IPR029489">
    <property type="entry name" value="OGT/SEC/SPY_C"/>
</dbReference>
<keyword evidence="5" id="KW-0808">Transferase</keyword>
<dbReference type="Gene3D" id="3.40.50.11380">
    <property type="match status" value="1"/>
</dbReference>
<comment type="pathway">
    <text evidence="1">Protein modification; protein glycosylation.</text>
</comment>
<evidence type="ECO:0000256" key="9">
    <source>
        <dbReference type="SAM" id="MobiDB-lite"/>
    </source>
</evidence>
<evidence type="ECO:0000256" key="6">
    <source>
        <dbReference type="ARBA" id="ARBA00022737"/>
    </source>
</evidence>
<dbReference type="GeneID" id="17310316"/>
<evidence type="ECO:0000256" key="10">
    <source>
        <dbReference type="SAM" id="SignalP"/>
    </source>
</evidence>
<dbReference type="GO" id="GO:0097363">
    <property type="term" value="F:protein O-acetylglucosaminyltransferase activity"/>
    <property type="evidence" value="ECO:0007669"/>
    <property type="project" value="UniProtKB-EC"/>
</dbReference>
<dbReference type="OrthoDB" id="421121at2759"/>
<accession>L1JZ59</accession>
<sequence length="1178" mass="133686">MVPSALPPLLVLLLLEAAPSYASDVVYKHCSYQADCTDPNSPICMTFWTDRYLPDRKALPYVNLGVCVQCQSDCDCDLDQYCAHDFTLSSYGSEYASPYSRENRDGVLRDYEAFKDLPVRSICKKREIPTSLCSREYDLTSDVFSRVVGCIRPKDFCIRRTTASSERKAVRFESETDYSCKRRELPFRFEPHDEWILSDGIAVLSGQYHTEGGYCAAYIVVDQQNYNPNPTPTFLSFRSLGFSIRSSAIDWRGSCVDNKCQACSDGSEACNRDRYCVNGKWVRKTLTITEWVKYQIITQVGEVSIAAFTGLCFLSAVVYGMVQLHTSTLSPSNDQSSLIFNLEYNLLGVHYWGPELPARNECPEHAGDGYDELMEYARSRKEASDASEAMACFKKAAEADRRRPEPWLNVGELYKLAGRLEEAEVALRKCVSLGPTWPLAHFNLANVLKDLDRNEESLAAYQEALELDPPFKAAIFNNMALVHGTLNQNDLVIASYEKAMRIDPRVPETHNNLASYYQAVGDMTNAVKHYKQAVQLKPDKGFLLNLAYALGAKGETAESLKVYMKTIEMFPDYALAYYNLGTSLMGEERYAESEYCYRWAVKLDGTRADYYNNLATVVGASGATHEARRAGRSAGESHVESFSQVMEIYDIVLRLHPGHETAYCNMYHTKHEICDWSNVDSHLKKVGRLLSVLALHDCKPLQVVAIVNRQLKEGRVPTVRAFHALAYAVSADFVRRLSEAWSSLAEKEALMMVPKGYTSSDLKKQHPVAHLVLSMFLLHDLLSFEARVAEGAGKRRRKRRRRRGQRESKEVERGAQHFIDLTPALSKSLVAAAEEVNRHKLQQPHILINLNGYTNGGRLEMYALRPAPIQVHGIGYPGTLGATYVGHMITDRISSPPEAVEGYTEHLVLMPNSYLMNSLKNSYPHLLHPRYRPSEERNELLKTDPLHSKVQQDGEVKAYRRLEMETAVFVGVQRDDWDLPNKKVLRPRILKRWKRILDRVPNSVIWLLRAPQVAEEKVMQWWREAGDYEERIIFTGTAAKEEHVKRAGLADIFLDTDIYGAHSTGTDALWAGLPLLSPTHLLGMASRVSASLLSTIGLEEMIGRTLDEYENLAVALGRNPRKLLEIRHRLRHERWNSSLFDTRRWMEDWEKGITMLWSAYVGRAEGMIHRNMHVVLAR</sequence>
<dbReference type="RefSeq" id="XP_005840826.1">
    <property type="nucleotide sequence ID" value="XM_005840769.1"/>
</dbReference>
<keyword evidence="7 8" id="KW-0802">TPR repeat</keyword>
<keyword evidence="10" id="KW-0732">Signal</keyword>
<dbReference type="EMBL" id="JH992969">
    <property type="protein sequence ID" value="EKX53846.1"/>
    <property type="molecule type" value="Genomic_DNA"/>
</dbReference>
<dbReference type="OMA" id="MNESEHF"/>